<proteinExistence type="predicted"/>
<evidence type="ECO:0000256" key="1">
    <source>
        <dbReference type="SAM" id="MobiDB-lite"/>
    </source>
</evidence>
<feature type="region of interest" description="Disordered" evidence="1">
    <location>
        <begin position="83"/>
        <end position="106"/>
    </location>
</feature>
<organism evidence="2 3">
    <name type="scientific">Pleuronectes platessa</name>
    <name type="common">European plaice</name>
    <dbReference type="NCBI Taxonomy" id="8262"/>
    <lineage>
        <taxon>Eukaryota</taxon>
        <taxon>Metazoa</taxon>
        <taxon>Chordata</taxon>
        <taxon>Craniata</taxon>
        <taxon>Vertebrata</taxon>
        <taxon>Euteleostomi</taxon>
        <taxon>Actinopterygii</taxon>
        <taxon>Neopterygii</taxon>
        <taxon>Teleostei</taxon>
        <taxon>Neoteleostei</taxon>
        <taxon>Acanthomorphata</taxon>
        <taxon>Carangaria</taxon>
        <taxon>Pleuronectiformes</taxon>
        <taxon>Pleuronectoidei</taxon>
        <taxon>Pleuronectidae</taxon>
        <taxon>Pleuronectes</taxon>
    </lineage>
</organism>
<accession>A0A9N7UF89</accession>
<comment type="caution">
    <text evidence="2">The sequence shown here is derived from an EMBL/GenBank/DDBJ whole genome shotgun (WGS) entry which is preliminary data.</text>
</comment>
<protein>
    <submittedName>
        <fullName evidence="2">Uncharacterized protein</fullName>
    </submittedName>
</protein>
<dbReference type="Proteomes" id="UP001153269">
    <property type="component" value="Unassembled WGS sequence"/>
</dbReference>
<evidence type="ECO:0000313" key="2">
    <source>
        <dbReference type="EMBL" id="CAB1429427.1"/>
    </source>
</evidence>
<keyword evidence="3" id="KW-1185">Reference proteome</keyword>
<sequence length="106" mass="11452">MPAPRHNPRQCMSTICTAGCRDQCDRERMTPVLGLRQRNSVSSGCTLVDSCADARPGQTSATEDEGFRLTPSALRQTILLSNIPPFDKTGATGHSAEDWTGGNDEE</sequence>
<evidence type="ECO:0000313" key="3">
    <source>
        <dbReference type="Proteomes" id="UP001153269"/>
    </source>
</evidence>
<gene>
    <name evidence="2" type="ORF">PLEPLA_LOCUS17405</name>
</gene>
<dbReference type="EMBL" id="CADEAL010001136">
    <property type="protein sequence ID" value="CAB1429427.1"/>
    <property type="molecule type" value="Genomic_DNA"/>
</dbReference>
<name>A0A9N7UF89_PLEPL</name>
<dbReference type="AlphaFoldDB" id="A0A9N7UF89"/>
<reference evidence="2" key="1">
    <citation type="submission" date="2020-03" db="EMBL/GenBank/DDBJ databases">
        <authorList>
            <person name="Weist P."/>
        </authorList>
    </citation>
    <scope>NUCLEOTIDE SEQUENCE</scope>
</reference>